<feature type="region of interest" description="Disordered" evidence="5">
    <location>
        <begin position="1"/>
        <end position="30"/>
    </location>
</feature>
<name>A0A1M7RC08_9BURK</name>
<dbReference type="EMBL" id="FRCX01000019">
    <property type="protein sequence ID" value="SHN43855.1"/>
    <property type="molecule type" value="Genomic_DNA"/>
</dbReference>
<dbReference type="Gene3D" id="2.60.40.420">
    <property type="entry name" value="Cupredoxins - blue copper proteins"/>
    <property type="match status" value="1"/>
</dbReference>
<dbReference type="PANTHER" id="PTHR38439">
    <property type="entry name" value="AURACYANIN-B"/>
    <property type="match status" value="1"/>
</dbReference>
<feature type="domain" description="Blue (type 1) copper" evidence="6">
    <location>
        <begin position="36"/>
        <end position="143"/>
    </location>
</feature>
<keyword evidence="2" id="KW-0479">Metal-binding</keyword>
<dbReference type="SUPFAM" id="SSF49503">
    <property type="entry name" value="Cupredoxins"/>
    <property type="match status" value="1"/>
</dbReference>
<evidence type="ECO:0000256" key="4">
    <source>
        <dbReference type="ARBA" id="ARBA00023008"/>
    </source>
</evidence>
<evidence type="ECO:0000256" key="1">
    <source>
        <dbReference type="ARBA" id="ARBA00004418"/>
    </source>
</evidence>
<dbReference type="InterPro" id="IPR050845">
    <property type="entry name" value="Cu-binding_ET"/>
</dbReference>
<dbReference type="GO" id="GO:0005507">
    <property type="term" value="F:copper ion binding"/>
    <property type="evidence" value="ECO:0007669"/>
    <property type="project" value="InterPro"/>
</dbReference>
<evidence type="ECO:0000256" key="3">
    <source>
        <dbReference type="ARBA" id="ARBA00022764"/>
    </source>
</evidence>
<dbReference type="InterPro" id="IPR008972">
    <property type="entry name" value="Cupredoxin"/>
</dbReference>
<evidence type="ECO:0000259" key="6">
    <source>
        <dbReference type="Pfam" id="PF00127"/>
    </source>
</evidence>
<dbReference type="Proteomes" id="UP000184339">
    <property type="component" value="Unassembled WGS sequence"/>
</dbReference>
<organism evidence="7 8">
    <name type="scientific">Duganella sacchari</name>
    <dbReference type="NCBI Taxonomy" id="551987"/>
    <lineage>
        <taxon>Bacteria</taxon>
        <taxon>Pseudomonadati</taxon>
        <taxon>Pseudomonadota</taxon>
        <taxon>Betaproteobacteria</taxon>
        <taxon>Burkholderiales</taxon>
        <taxon>Oxalobacteraceae</taxon>
        <taxon>Telluria group</taxon>
        <taxon>Duganella</taxon>
    </lineage>
</organism>
<dbReference type="GO" id="GO:0009055">
    <property type="term" value="F:electron transfer activity"/>
    <property type="evidence" value="ECO:0007669"/>
    <property type="project" value="InterPro"/>
</dbReference>
<accession>A0A1M7RC08</accession>
<sequence length="146" mass="15731">MQDGKTPVHGEHQHGGHEAESSLIGKASDPAKVTRTVTVDMNDTMRFTPASISVKEGEVIRFAVKNSGKLKHEMVIGSASELKEHAQLMAKFPDMEHAEPNQVTLLPGKTGNIVWQFGKAGKVDFACLQPGHFEAGMKGQVVVSAK</sequence>
<evidence type="ECO:0000313" key="7">
    <source>
        <dbReference type="EMBL" id="SHN43855.1"/>
    </source>
</evidence>
<keyword evidence="8" id="KW-1185">Reference proteome</keyword>
<reference evidence="8" key="1">
    <citation type="submission" date="2016-11" db="EMBL/GenBank/DDBJ databases">
        <authorList>
            <person name="Varghese N."/>
            <person name="Submissions S."/>
        </authorList>
    </citation>
    <scope>NUCLEOTIDE SEQUENCE [LARGE SCALE GENOMIC DNA]</scope>
    <source>
        <strain evidence="8">Sac-22</strain>
    </source>
</reference>
<keyword evidence="3" id="KW-0574">Periplasm</keyword>
<gene>
    <name evidence="7" type="ORF">SAMN05192549_1196</name>
</gene>
<dbReference type="InterPro" id="IPR000923">
    <property type="entry name" value="BlueCu_1"/>
</dbReference>
<dbReference type="AlphaFoldDB" id="A0A1M7RC08"/>
<dbReference type="STRING" id="551987.SAMN05192549_1196"/>
<keyword evidence="4" id="KW-0186">Copper</keyword>
<dbReference type="Pfam" id="PF00127">
    <property type="entry name" value="Copper-bind"/>
    <property type="match status" value="1"/>
</dbReference>
<protein>
    <submittedName>
        <fullName evidence="7">Uncharacterized copper-binding protein, cupredoxin-like subfamily</fullName>
    </submittedName>
</protein>
<evidence type="ECO:0000256" key="2">
    <source>
        <dbReference type="ARBA" id="ARBA00022723"/>
    </source>
</evidence>
<proteinExistence type="predicted"/>
<dbReference type="GO" id="GO:0042597">
    <property type="term" value="C:periplasmic space"/>
    <property type="evidence" value="ECO:0007669"/>
    <property type="project" value="UniProtKB-SubCell"/>
</dbReference>
<feature type="compositionally biased region" description="Basic and acidic residues" evidence="5">
    <location>
        <begin position="1"/>
        <end position="20"/>
    </location>
</feature>
<dbReference type="CDD" id="cd04211">
    <property type="entry name" value="Cupredoxin_like_2"/>
    <property type="match status" value="1"/>
</dbReference>
<dbReference type="PANTHER" id="PTHR38439:SF3">
    <property type="entry name" value="COPPER-RESISTANT CUPROPROTEIN COPI"/>
    <property type="match status" value="1"/>
</dbReference>
<evidence type="ECO:0000256" key="5">
    <source>
        <dbReference type="SAM" id="MobiDB-lite"/>
    </source>
</evidence>
<evidence type="ECO:0000313" key="8">
    <source>
        <dbReference type="Proteomes" id="UP000184339"/>
    </source>
</evidence>
<comment type="subcellular location">
    <subcellularLocation>
        <location evidence="1">Periplasm</location>
    </subcellularLocation>
</comment>